<gene>
    <name evidence="1" type="ORF">GCM10022271_26440</name>
</gene>
<keyword evidence="2" id="KW-1185">Reference proteome</keyword>
<comment type="caution">
    <text evidence="1">The sequence shown here is derived from an EMBL/GenBank/DDBJ whole genome shotgun (WGS) entry which is preliminary data.</text>
</comment>
<sequence length="194" mass="22548">MNSKFITILLIFAIFYSCNKSSENFNGFWVEKKYENETVIITDNGNSLIVENSGKKYPAEIEDGVLEISAELPIKGVIDENKSLIIAGKEYIRIENAKSYKFVKFEDCSLSDFVHITFNGMTQDFGYNHRYNEYNGYQLCTEDKNGNTIPNPKYVGKEFIIKWDNKKVKIEDPTDPWKTSYQEKPRITFLKLNE</sequence>
<accession>A0ABP7HFA2</accession>
<protein>
    <recommendedName>
        <fullName evidence="3">Lipocalin-like domain-containing protein</fullName>
    </recommendedName>
</protein>
<evidence type="ECO:0000313" key="1">
    <source>
        <dbReference type="EMBL" id="GAA3792871.1"/>
    </source>
</evidence>
<dbReference type="EMBL" id="BAABBI010000009">
    <property type="protein sequence ID" value="GAA3792871.1"/>
    <property type="molecule type" value="Genomic_DNA"/>
</dbReference>
<dbReference type="PROSITE" id="PS51257">
    <property type="entry name" value="PROKAR_LIPOPROTEIN"/>
    <property type="match status" value="1"/>
</dbReference>
<evidence type="ECO:0008006" key="3">
    <source>
        <dbReference type="Google" id="ProtNLM"/>
    </source>
</evidence>
<proteinExistence type="predicted"/>
<dbReference type="Proteomes" id="UP001501456">
    <property type="component" value="Unassembled WGS sequence"/>
</dbReference>
<organism evidence="1 2">
    <name type="scientific">Corallibacter vietnamensis</name>
    <dbReference type="NCBI Taxonomy" id="904130"/>
    <lineage>
        <taxon>Bacteria</taxon>
        <taxon>Pseudomonadati</taxon>
        <taxon>Bacteroidota</taxon>
        <taxon>Flavobacteriia</taxon>
        <taxon>Flavobacteriales</taxon>
        <taxon>Flavobacteriaceae</taxon>
        <taxon>Corallibacter</taxon>
    </lineage>
</organism>
<reference evidence="2" key="1">
    <citation type="journal article" date="2019" name="Int. J. Syst. Evol. Microbiol.">
        <title>The Global Catalogue of Microorganisms (GCM) 10K type strain sequencing project: providing services to taxonomists for standard genome sequencing and annotation.</title>
        <authorList>
            <consortium name="The Broad Institute Genomics Platform"/>
            <consortium name="The Broad Institute Genome Sequencing Center for Infectious Disease"/>
            <person name="Wu L."/>
            <person name="Ma J."/>
        </authorList>
    </citation>
    <scope>NUCLEOTIDE SEQUENCE [LARGE SCALE GENOMIC DNA]</scope>
    <source>
        <strain evidence="2">JCM 17525</strain>
    </source>
</reference>
<name>A0ABP7HFA2_9FLAO</name>
<evidence type="ECO:0000313" key="2">
    <source>
        <dbReference type="Proteomes" id="UP001501456"/>
    </source>
</evidence>
<dbReference type="RefSeq" id="WP_344731100.1">
    <property type="nucleotide sequence ID" value="NZ_BAABBI010000009.1"/>
</dbReference>